<feature type="compositionally biased region" description="Low complexity" evidence="1">
    <location>
        <begin position="465"/>
        <end position="480"/>
    </location>
</feature>
<feature type="compositionally biased region" description="Low complexity" evidence="1">
    <location>
        <begin position="14"/>
        <end position="27"/>
    </location>
</feature>
<feature type="region of interest" description="Disordered" evidence="1">
    <location>
        <begin position="1"/>
        <end position="103"/>
    </location>
</feature>
<feature type="compositionally biased region" description="Low complexity" evidence="1">
    <location>
        <begin position="149"/>
        <end position="158"/>
    </location>
</feature>
<evidence type="ECO:0000256" key="1">
    <source>
        <dbReference type="SAM" id="MobiDB-lite"/>
    </source>
</evidence>
<accession>M2N884</accession>
<dbReference type="Proteomes" id="UP000011761">
    <property type="component" value="Unassembled WGS sequence"/>
</dbReference>
<organism evidence="2 3">
    <name type="scientific">Baudoinia panamericana (strain UAMH 10762)</name>
    <name type="common">Angels' share fungus</name>
    <name type="synonym">Baudoinia compniacensis (strain UAMH 10762)</name>
    <dbReference type="NCBI Taxonomy" id="717646"/>
    <lineage>
        <taxon>Eukaryota</taxon>
        <taxon>Fungi</taxon>
        <taxon>Dikarya</taxon>
        <taxon>Ascomycota</taxon>
        <taxon>Pezizomycotina</taxon>
        <taxon>Dothideomycetes</taxon>
        <taxon>Dothideomycetidae</taxon>
        <taxon>Mycosphaerellales</taxon>
        <taxon>Teratosphaeriaceae</taxon>
        <taxon>Baudoinia</taxon>
    </lineage>
</organism>
<feature type="region of interest" description="Disordered" evidence="1">
    <location>
        <begin position="608"/>
        <end position="648"/>
    </location>
</feature>
<evidence type="ECO:0000313" key="3">
    <source>
        <dbReference type="Proteomes" id="UP000011761"/>
    </source>
</evidence>
<feature type="compositionally biased region" description="Pro residues" evidence="1">
    <location>
        <begin position="45"/>
        <end position="57"/>
    </location>
</feature>
<dbReference type="EMBL" id="KB445557">
    <property type="protein sequence ID" value="EMC95304.1"/>
    <property type="molecule type" value="Genomic_DNA"/>
</dbReference>
<dbReference type="OrthoDB" id="3919589at2759"/>
<feature type="compositionally biased region" description="Basic and acidic residues" evidence="1">
    <location>
        <begin position="351"/>
        <end position="361"/>
    </location>
</feature>
<dbReference type="AlphaFoldDB" id="M2N884"/>
<dbReference type="OMA" id="MKMIPQP"/>
<feature type="region of interest" description="Disordered" evidence="1">
    <location>
        <begin position="679"/>
        <end position="709"/>
    </location>
</feature>
<feature type="region of interest" description="Disordered" evidence="1">
    <location>
        <begin position="408"/>
        <end position="503"/>
    </location>
</feature>
<feature type="compositionally biased region" description="Low complexity" evidence="1">
    <location>
        <begin position="565"/>
        <end position="587"/>
    </location>
</feature>
<evidence type="ECO:0000313" key="2">
    <source>
        <dbReference type="EMBL" id="EMC95304.1"/>
    </source>
</evidence>
<feature type="region of interest" description="Disordered" evidence="1">
    <location>
        <begin position="130"/>
        <end position="164"/>
    </location>
</feature>
<gene>
    <name evidence="2" type="ORF">BAUCODRAFT_534884</name>
</gene>
<proteinExistence type="predicted"/>
<reference evidence="2 3" key="1">
    <citation type="journal article" date="2012" name="PLoS Pathog.">
        <title>Diverse lifestyles and strategies of plant pathogenesis encoded in the genomes of eighteen Dothideomycetes fungi.</title>
        <authorList>
            <person name="Ohm R.A."/>
            <person name="Feau N."/>
            <person name="Henrissat B."/>
            <person name="Schoch C.L."/>
            <person name="Horwitz B.A."/>
            <person name="Barry K.W."/>
            <person name="Condon B.J."/>
            <person name="Copeland A.C."/>
            <person name="Dhillon B."/>
            <person name="Glaser F."/>
            <person name="Hesse C.N."/>
            <person name="Kosti I."/>
            <person name="LaButti K."/>
            <person name="Lindquist E.A."/>
            <person name="Lucas S."/>
            <person name="Salamov A.A."/>
            <person name="Bradshaw R.E."/>
            <person name="Ciuffetti L."/>
            <person name="Hamelin R.C."/>
            <person name="Kema G.H.J."/>
            <person name="Lawrence C."/>
            <person name="Scott J.A."/>
            <person name="Spatafora J.W."/>
            <person name="Turgeon B.G."/>
            <person name="de Wit P.J.G.M."/>
            <person name="Zhong S."/>
            <person name="Goodwin S.B."/>
            <person name="Grigoriev I.V."/>
        </authorList>
    </citation>
    <scope>NUCLEOTIDE SEQUENCE [LARGE SCALE GENOMIC DNA]</scope>
    <source>
        <strain evidence="2 3">UAMH 10762</strain>
    </source>
</reference>
<dbReference type="GeneID" id="19115257"/>
<feature type="compositionally biased region" description="Polar residues" evidence="1">
    <location>
        <begin position="679"/>
        <end position="688"/>
    </location>
</feature>
<sequence length="779" mass="84237">MPSPQPSGTLKRPTLATASSSSSSSLSGMEMAIPSFQSFLRRTPTPDPLKPLPPTPLRPRRPSSLDSGSSPAASQSTRRSSSVYSRTASQYDPTPNRPGLPSWRTADFAEQNLLLRPVAYSASTSQLLQKTPAQPAGLEPRTYNPVTITPPTTGSRVPTPSPPPLLRPSVLLPPPVSIAQISQKHLRAVSLEKAKAIMQAPGAVHLLPEELRAQTLSKSRSQEPLRLSSVDVVAGGSGSPRLPQAPTLVDSQGRERLVKSPTLPPPPTSCADYPYPAVVSPLGESTDVAGTFHVGNQPVKPMAPLAQYRIESRAKAAQALGLADADERRGRTKTRGPRNLSYEHYLPKQRRPSDMSDKSDDIVSDAQKIAQEYHAVLSEQYRQSSPASQGSGSSVDIRTHMKLVPKPLFHPRPAARLPDADESGAPFMLRDDGEDHDADDYHSNGSRGSLPLRLGTPESQHMRCSTSGSIPISPPDSIMSAVSPPVTESRTVSKRPKPKAIRQLDDNRASAYYPHVMSRKPKRSAVSNRSSPLADSKVLNKPMLAADIIAERERLGSSEGTPDILSLRSSRSMSSLQSGSMASTKSSMRLRERMLSRAVLYADKLKKPAGTSRWRAHDKRRASNEPSSPDSSHLLPSPSSPKPALDFHLGWSDQAKDAFDSSRSSVNLPKRPANTLVTHLQTPAQPLNESKAGLEEPESPGRKGSIFSGLMDGWRETKAEKRREDLKKMIKHVGTDVIPGVEVTTDRRPSLIVRRLSAYGWIRQLGSISGVSSSGRAGG</sequence>
<protein>
    <submittedName>
        <fullName evidence="2">Uncharacterized protein</fullName>
    </submittedName>
</protein>
<dbReference type="RefSeq" id="XP_007677828.1">
    <property type="nucleotide sequence ID" value="XM_007679638.1"/>
</dbReference>
<dbReference type="HOGENOM" id="CLU_359396_0_0_1"/>
<feature type="region of interest" description="Disordered" evidence="1">
    <location>
        <begin position="320"/>
        <end position="362"/>
    </location>
</feature>
<feature type="compositionally biased region" description="Low complexity" evidence="1">
    <location>
        <begin position="626"/>
        <end position="637"/>
    </location>
</feature>
<dbReference type="eggNOG" id="ENOG502RP1I">
    <property type="taxonomic scope" value="Eukaryota"/>
</dbReference>
<name>M2N884_BAUPA</name>
<dbReference type="KEGG" id="bcom:BAUCODRAFT_534884"/>
<keyword evidence="3" id="KW-1185">Reference proteome</keyword>
<feature type="compositionally biased region" description="Low complexity" evidence="1">
    <location>
        <begin position="62"/>
        <end position="91"/>
    </location>
</feature>
<feature type="region of interest" description="Disordered" evidence="1">
    <location>
        <begin position="556"/>
        <end position="589"/>
    </location>
</feature>